<protein>
    <submittedName>
        <fullName evidence="1">Uncharacterized protein</fullName>
    </submittedName>
</protein>
<dbReference type="Proteomes" id="UP000053780">
    <property type="component" value="Unassembled WGS sequence"/>
</dbReference>
<proteinExistence type="predicted"/>
<reference evidence="1 2" key="1">
    <citation type="journal article" date="2013" name="BMC Genomics">
        <title>Genome sequencing and comparative genomics of honey bee microsporidia, Nosema apis reveal novel insights into host-parasite interactions.</title>
        <authorList>
            <person name="Chen Yp."/>
            <person name="Pettis J.S."/>
            <person name="Zhao Y."/>
            <person name="Liu X."/>
            <person name="Tallon L.J."/>
            <person name="Sadzewicz L.D."/>
            <person name="Li R."/>
            <person name="Zheng H."/>
            <person name="Huang S."/>
            <person name="Zhang X."/>
            <person name="Hamilton M.C."/>
            <person name="Pernal S.F."/>
            <person name="Melathopoulos A.P."/>
            <person name="Yan X."/>
            <person name="Evans J.D."/>
        </authorList>
    </citation>
    <scope>NUCLEOTIDE SEQUENCE [LARGE SCALE GENOMIC DNA]</scope>
    <source>
        <strain evidence="1 2">BRL 01</strain>
    </source>
</reference>
<evidence type="ECO:0000313" key="1">
    <source>
        <dbReference type="EMBL" id="EQB61193.1"/>
    </source>
</evidence>
<dbReference type="HOGENOM" id="CLU_819137_0_0_1"/>
<sequence length="339" mass="39852">MILNLFIIFKLVKSDFSKDLFLALENQKLGKIVETQNFFETNLEKYGEKSIFITKYIEFLLSIGEYEKILKKYGHLNLEIVNKTKEYLSIVTANNYKKIAELLEISKYSPIVLKSSIKLNLINYEFNTAENLLRRSVSIYSEDIDFKKLYAQFYCLSGNFDAGIQTLSDLGFEKTATEVKFFVNEITNFKSMSNTKNKQMHLKQIYNNINTKSLSDYFTPSVFITLKYQILYEYLKVSVYLESPDISSLSQTYLKYKNDEESKYFYVISFVFNGNLERAKKELEAANFTNLKYKRIIQEKLESRSKSSEKNENMMKKIINVKFLKQVKLVKIFSVITNY</sequence>
<evidence type="ECO:0000313" key="2">
    <source>
        <dbReference type="Proteomes" id="UP000053780"/>
    </source>
</evidence>
<dbReference type="VEuPathDB" id="MicrosporidiaDB:NAPIS_ORF01246"/>
<gene>
    <name evidence="1" type="ORF">NAPIS_ORF01246</name>
</gene>
<dbReference type="AlphaFoldDB" id="T0L9S6"/>
<keyword evidence="2" id="KW-1185">Reference proteome</keyword>
<dbReference type="EMBL" id="KE647166">
    <property type="protein sequence ID" value="EQB61193.1"/>
    <property type="molecule type" value="Genomic_DNA"/>
</dbReference>
<accession>T0L9S6</accession>
<dbReference type="OrthoDB" id="10250354at2759"/>
<name>T0L9S6_9MICR</name>
<organism evidence="1 2">
    <name type="scientific">Vairimorpha apis BRL 01</name>
    <dbReference type="NCBI Taxonomy" id="1037528"/>
    <lineage>
        <taxon>Eukaryota</taxon>
        <taxon>Fungi</taxon>
        <taxon>Fungi incertae sedis</taxon>
        <taxon>Microsporidia</taxon>
        <taxon>Nosematidae</taxon>
        <taxon>Vairimorpha</taxon>
    </lineage>
</organism>